<dbReference type="AlphaFoldDB" id="A0A9P5AD44"/>
<gene>
    <name evidence="2" type="ORF">FBEOM_10108</name>
</gene>
<feature type="chain" id="PRO_5040116336" evidence="1">
    <location>
        <begin position="20"/>
        <end position="135"/>
    </location>
</feature>
<keyword evidence="3" id="KW-1185">Reference proteome</keyword>
<keyword evidence="1" id="KW-0732">Signal</keyword>
<proteinExistence type="predicted"/>
<name>A0A9P5AD44_9HYPO</name>
<accession>A0A9P5AD44</accession>
<organism evidence="2 3">
    <name type="scientific">Fusarium beomiforme</name>
    <dbReference type="NCBI Taxonomy" id="44412"/>
    <lineage>
        <taxon>Eukaryota</taxon>
        <taxon>Fungi</taxon>
        <taxon>Dikarya</taxon>
        <taxon>Ascomycota</taxon>
        <taxon>Pezizomycotina</taxon>
        <taxon>Sordariomycetes</taxon>
        <taxon>Hypocreomycetidae</taxon>
        <taxon>Hypocreales</taxon>
        <taxon>Nectriaceae</taxon>
        <taxon>Fusarium</taxon>
        <taxon>Fusarium burgessii species complex</taxon>
    </lineage>
</organism>
<feature type="signal peptide" evidence="1">
    <location>
        <begin position="1"/>
        <end position="19"/>
    </location>
</feature>
<evidence type="ECO:0000313" key="2">
    <source>
        <dbReference type="EMBL" id="KAF4336053.1"/>
    </source>
</evidence>
<evidence type="ECO:0000256" key="1">
    <source>
        <dbReference type="SAM" id="SignalP"/>
    </source>
</evidence>
<protein>
    <submittedName>
        <fullName evidence="2">Uncharacterized protein</fullName>
    </submittedName>
</protein>
<dbReference type="EMBL" id="PVQB02000520">
    <property type="protein sequence ID" value="KAF4336053.1"/>
    <property type="molecule type" value="Genomic_DNA"/>
</dbReference>
<comment type="caution">
    <text evidence="2">The sequence shown here is derived from an EMBL/GenBank/DDBJ whole genome shotgun (WGS) entry which is preliminary data.</text>
</comment>
<reference evidence="2" key="2">
    <citation type="submission" date="2020-02" db="EMBL/GenBank/DDBJ databases">
        <title>Identification and distribution of gene clusters putatively required for synthesis of sphingolipid metabolism inhibitors in phylogenetically diverse species of the filamentous fungus Fusarium.</title>
        <authorList>
            <person name="Kim H.-S."/>
            <person name="Busman M."/>
            <person name="Brown D.W."/>
            <person name="Divon H."/>
            <person name="Uhlig S."/>
            <person name="Proctor R.H."/>
        </authorList>
    </citation>
    <scope>NUCLEOTIDE SEQUENCE</scope>
    <source>
        <strain evidence="2">NRRL 25174</strain>
    </source>
</reference>
<evidence type="ECO:0000313" key="3">
    <source>
        <dbReference type="Proteomes" id="UP000730481"/>
    </source>
</evidence>
<dbReference type="OrthoDB" id="4978187at2759"/>
<dbReference type="Proteomes" id="UP000730481">
    <property type="component" value="Unassembled WGS sequence"/>
</dbReference>
<sequence>MHFPTFLASLATAATSVAAFPEESSHVGVAILTVNKPDDSTLPLNVPLGVLTHQNNNKLTELQIARVYSTAKIIELPKLDQIVCQIYEDQYGTVPITKDLTSEDGVVSEKPIYLGWVLCRVKAQTGEASFKPEIL</sequence>
<reference evidence="2" key="1">
    <citation type="journal article" date="2017" name="Mycologia">
        <title>Fusarium algeriense, sp. nov., a novel toxigenic crown rot pathogen of durum wheat from Algeria is nested in the Fusarium burgessii species complex.</title>
        <authorList>
            <person name="Laraba I."/>
            <person name="Keddad A."/>
            <person name="Boureghda H."/>
            <person name="Abdallah N."/>
            <person name="Vaughan M.M."/>
            <person name="Proctor R.H."/>
            <person name="Busman M."/>
            <person name="O'Donnell K."/>
        </authorList>
    </citation>
    <scope>NUCLEOTIDE SEQUENCE</scope>
    <source>
        <strain evidence="2">NRRL 25174</strain>
    </source>
</reference>